<dbReference type="Pfam" id="PF12874">
    <property type="entry name" value="zf-met"/>
    <property type="match status" value="4"/>
</dbReference>
<dbReference type="SUPFAM" id="SSF57667">
    <property type="entry name" value="beta-beta-alpha zinc fingers"/>
    <property type="match status" value="4"/>
</dbReference>
<evidence type="ECO:0000259" key="2">
    <source>
        <dbReference type="PROSITE" id="PS00028"/>
    </source>
</evidence>
<gene>
    <name evidence="3" type="primary">106092601</name>
</gene>
<dbReference type="InterPro" id="IPR052644">
    <property type="entry name" value="ZMAT3"/>
</dbReference>
<evidence type="ECO:0000256" key="1">
    <source>
        <dbReference type="SAM" id="MobiDB-lite"/>
    </source>
</evidence>
<reference evidence="3" key="1">
    <citation type="submission" date="2020-05" db="UniProtKB">
        <authorList>
            <consortium name="EnsemblMetazoa"/>
        </authorList>
    </citation>
    <scope>IDENTIFICATION</scope>
    <source>
        <strain evidence="3">USDA</strain>
    </source>
</reference>
<dbReference type="PROSITE" id="PS00028">
    <property type="entry name" value="ZINC_FINGER_C2H2_1"/>
    <property type="match status" value="1"/>
</dbReference>
<accession>A0A1I8QB18</accession>
<name>A0A1I8QB18_STOCA</name>
<dbReference type="KEGG" id="scac:106092601"/>
<dbReference type="PANTHER" id="PTHR46786">
    <property type="entry name" value="ZINC FINGER MATRIN-TYPE PROTEIN 3"/>
    <property type="match status" value="1"/>
</dbReference>
<organism evidence="3 4">
    <name type="scientific">Stomoxys calcitrans</name>
    <name type="common">Stable fly</name>
    <name type="synonym">Conops calcitrans</name>
    <dbReference type="NCBI Taxonomy" id="35570"/>
    <lineage>
        <taxon>Eukaryota</taxon>
        <taxon>Metazoa</taxon>
        <taxon>Ecdysozoa</taxon>
        <taxon>Arthropoda</taxon>
        <taxon>Hexapoda</taxon>
        <taxon>Insecta</taxon>
        <taxon>Pterygota</taxon>
        <taxon>Neoptera</taxon>
        <taxon>Endopterygota</taxon>
        <taxon>Diptera</taxon>
        <taxon>Brachycera</taxon>
        <taxon>Muscomorpha</taxon>
        <taxon>Muscoidea</taxon>
        <taxon>Muscidae</taxon>
        <taxon>Stomoxys</taxon>
    </lineage>
</organism>
<dbReference type="AlphaFoldDB" id="A0A1I8QB18"/>
<feature type="compositionally biased region" description="Polar residues" evidence="1">
    <location>
        <begin position="7"/>
        <end position="21"/>
    </location>
</feature>
<dbReference type="VEuPathDB" id="VectorBase:SCAU015511"/>
<dbReference type="OrthoDB" id="434647at2759"/>
<dbReference type="InterPro" id="IPR003604">
    <property type="entry name" value="Matrin/U1-like-C_Znf_C2H2"/>
</dbReference>
<dbReference type="Gene3D" id="3.30.160.60">
    <property type="entry name" value="Classic Zinc Finger"/>
    <property type="match status" value="4"/>
</dbReference>
<feature type="domain" description="C2H2-type" evidence="2">
    <location>
        <begin position="386"/>
        <end position="408"/>
    </location>
</feature>
<dbReference type="InterPro" id="IPR013087">
    <property type="entry name" value="Znf_C2H2_type"/>
</dbReference>
<dbReference type="EnsemblMetazoa" id="SCAU015511-RA">
    <property type="protein sequence ID" value="SCAU015511-PA"/>
    <property type="gene ID" value="SCAU015511"/>
</dbReference>
<dbReference type="STRING" id="35570.A0A1I8QB18"/>
<proteinExistence type="predicted"/>
<keyword evidence="4" id="KW-1185">Reference proteome</keyword>
<protein>
    <recommendedName>
        <fullName evidence="2">C2H2-type domain-containing protein</fullName>
    </recommendedName>
</protein>
<dbReference type="PANTHER" id="PTHR46786:SF1">
    <property type="entry name" value="ZINC FINGER MATRIN-TYPE PROTEIN 3"/>
    <property type="match status" value="1"/>
</dbReference>
<evidence type="ECO:0000313" key="4">
    <source>
        <dbReference type="Proteomes" id="UP000095300"/>
    </source>
</evidence>
<dbReference type="SMART" id="SM00451">
    <property type="entry name" value="ZnF_U1"/>
    <property type="match status" value="4"/>
</dbReference>
<dbReference type="InterPro" id="IPR036236">
    <property type="entry name" value="Znf_C2H2_sf"/>
</dbReference>
<dbReference type="SMART" id="SM00355">
    <property type="entry name" value="ZnF_C2H2"/>
    <property type="match status" value="4"/>
</dbReference>
<dbReference type="GO" id="GO:0003676">
    <property type="term" value="F:nucleic acid binding"/>
    <property type="evidence" value="ECO:0007669"/>
    <property type="project" value="InterPro"/>
</dbReference>
<dbReference type="GO" id="GO:0008270">
    <property type="term" value="F:zinc ion binding"/>
    <property type="evidence" value="ECO:0007669"/>
    <property type="project" value="InterPro"/>
</dbReference>
<sequence length="432" mass="47500">MHYGKTYVSSPQTGVGYNTPHGNSTPFNTESNADFYVCGGETPLEGNDSVVVTASDNMQAHNYGEYKSALKRKYVVDAVRPPPIKNWDKIPEFNEKGGLAIFLGRDESYPDALNALIHPSSCDLCNAKFNAPVAAKDHFESKSHDKHLTAWLNKNYTEKGLEAPEIKRYHRQGPVGPEAFYCEHCDLKLTSLTHADQHYSGKRHKMVISQRAKPAGAGFYNNEGKWVRLSTKANPKSADRRFGIGEQFQAVDNNTVTTTTTSDDATIAPEVTNNPLNTAEQTEVRPPKIPKVDESDSNLFCALCRVSVTSALQMTMHLSGAKHQKKLKASGVELTNTGHAPSSTSADLVSNAAFIRDNVLNSVIKEDKPDPTDLSMYRTPSGQYYCKTCNITITNLNALEQHLKGKRHLKSALEEKALAALSGRNNKGITTK</sequence>
<evidence type="ECO:0000313" key="3">
    <source>
        <dbReference type="EnsemblMetazoa" id="SCAU015511-PA"/>
    </source>
</evidence>
<feature type="region of interest" description="Disordered" evidence="1">
    <location>
        <begin position="1"/>
        <end position="21"/>
    </location>
</feature>
<dbReference type="Proteomes" id="UP000095300">
    <property type="component" value="Unassembled WGS sequence"/>
</dbReference>